<evidence type="ECO:0008006" key="7">
    <source>
        <dbReference type="Google" id="ProtNLM"/>
    </source>
</evidence>
<dbReference type="RefSeq" id="XP_013273007.1">
    <property type="nucleotide sequence ID" value="XM_013417553.1"/>
</dbReference>
<evidence type="ECO:0000256" key="2">
    <source>
        <dbReference type="ARBA" id="ARBA00023163"/>
    </source>
</evidence>
<dbReference type="OrthoDB" id="10261408at2759"/>
<dbReference type="InterPro" id="IPR001138">
    <property type="entry name" value="Zn2Cys6_DnaBD"/>
</dbReference>
<dbReference type="Proteomes" id="UP000053617">
    <property type="component" value="Unassembled WGS sequence"/>
</dbReference>
<dbReference type="GeneID" id="25291915"/>
<keyword evidence="1" id="KW-0805">Transcription regulation</keyword>
<proteinExistence type="predicted"/>
<dbReference type="AlphaFoldDB" id="A0A0D2IRV6"/>
<dbReference type="GO" id="GO:0000981">
    <property type="term" value="F:DNA-binding transcription factor activity, RNA polymerase II-specific"/>
    <property type="evidence" value="ECO:0007669"/>
    <property type="project" value="InterPro"/>
</dbReference>
<evidence type="ECO:0000256" key="1">
    <source>
        <dbReference type="ARBA" id="ARBA00023015"/>
    </source>
</evidence>
<protein>
    <recommendedName>
        <fullName evidence="7">Zn(2)-C6 fungal-type domain-containing protein</fullName>
    </recommendedName>
</protein>
<evidence type="ECO:0000313" key="5">
    <source>
        <dbReference type="EMBL" id="KIX05871.1"/>
    </source>
</evidence>
<organism evidence="5 6">
    <name type="scientific">Rhinocladiella mackenziei CBS 650.93</name>
    <dbReference type="NCBI Taxonomy" id="1442369"/>
    <lineage>
        <taxon>Eukaryota</taxon>
        <taxon>Fungi</taxon>
        <taxon>Dikarya</taxon>
        <taxon>Ascomycota</taxon>
        <taxon>Pezizomycotina</taxon>
        <taxon>Eurotiomycetes</taxon>
        <taxon>Chaetothyriomycetidae</taxon>
        <taxon>Chaetothyriales</taxon>
        <taxon>Herpotrichiellaceae</taxon>
        <taxon>Rhinocladiella</taxon>
    </lineage>
</organism>
<dbReference type="HOGENOM" id="CLU_625765_0_0_1"/>
<dbReference type="CDD" id="cd00067">
    <property type="entry name" value="GAL4"/>
    <property type="match status" value="1"/>
</dbReference>
<gene>
    <name evidence="5" type="ORF">Z518_03844</name>
</gene>
<reference evidence="5 6" key="1">
    <citation type="submission" date="2015-01" db="EMBL/GenBank/DDBJ databases">
        <title>The Genome Sequence of Rhinocladiella mackenzie CBS 650.93.</title>
        <authorList>
            <consortium name="The Broad Institute Genomics Platform"/>
            <person name="Cuomo C."/>
            <person name="de Hoog S."/>
            <person name="Gorbushina A."/>
            <person name="Stielow B."/>
            <person name="Teixiera M."/>
            <person name="Abouelleil A."/>
            <person name="Chapman S.B."/>
            <person name="Priest M."/>
            <person name="Young S.K."/>
            <person name="Wortman J."/>
            <person name="Nusbaum C."/>
            <person name="Birren B."/>
        </authorList>
    </citation>
    <scope>NUCLEOTIDE SEQUENCE [LARGE SCALE GENOMIC DNA]</scope>
    <source>
        <strain evidence="5 6">CBS 650.93</strain>
    </source>
</reference>
<dbReference type="EMBL" id="KN847477">
    <property type="protein sequence ID" value="KIX05871.1"/>
    <property type="molecule type" value="Genomic_DNA"/>
</dbReference>
<keyword evidence="3" id="KW-0539">Nucleus</keyword>
<evidence type="ECO:0000256" key="4">
    <source>
        <dbReference type="SAM" id="MobiDB-lite"/>
    </source>
</evidence>
<feature type="region of interest" description="Disordered" evidence="4">
    <location>
        <begin position="296"/>
        <end position="330"/>
    </location>
</feature>
<name>A0A0D2IRV6_9EURO</name>
<dbReference type="VEuPathDB" id="FungiDB:Z518_03844"/>
<evidence type="ECO:0000313" key="6">
    <source>
        <dbReference type="Proteomes" id="UP000053617"/>
    </source>
</evidence>
<accession>A0A0D2IRV6</accession>
<sequence>MAPPGDLFAHTPAPDMGALSTLIGREVKTSLVSCAPGFAAASSSGDLQTSYLASVAGGALAVLAASESSSASAAGSISWSSFASPAVTNKKDDDSSGPSPPLPPPPSSSRSRRGDRCKRCIWQRKGCDGVRPVCGNCARSAKHRSNCQWPHGRPTRRHLSEMLAQGGNAGSASPSTSSSAAPAALVAAAAGPTVVAVAQQPPQQGNSPVPQQPEAARTMAQVINPVVVPGSILNIPEPQKENYLTVTPDHAWGNHAGYRAIPDGNQRYTLMREYVYRPGRPLEECETTYFSESAATPTATASATATANPSETAGPAGPDTPSAAPTVTAATPAQQLQWNWPPHDIVGPEGTFNPNPPHRDLSAPQSLGRLLHESRVTEPTVRLDRHIQFNAPVGYLLHEQHQQNEANVEGNARSAGDNHIPDADDIWRFTNFDGTEKI</sequence>
<keyword evidence="6" id="KW-1185">Reference proteome</keyword>
<keyword evidence="2" id="KW-0804">Transcription</keyword>
<feature type="region of interest" description="Disordered" evidence="4">
    <location>
        <begin position="85"/>
        <end position="115"/>
    </location>
</feature>
<feature type="compositionally biased region" description="Pro residues" evidence="4">
    <location>
        <begin position="98"/>
        <end position="107"/>
    </location>
</feature>
<dbReference type="GO" id="GO:0008270">
    <property type="term" value="F:zinc ion binding"/>
    <property type="evidence" value="ECO:0007669"/>
    <property type="project" value="InterPro"/>
</dbReference>
<evidence type="ECO:0000256" key="3">
    <source>
        <dbReference type="ARBA" id="ARBA00023242"/>
    </source>
</evidence>